<dbReference type="InterPro" id="IPR046390">
    <property type="entry name" value="NUCL_HEAD_T4"/>
</dbReference>
<feature type="active site" evidence="1">
    <location>
        <position position="79"/>
    </location>
</feature>
<dbReference type="Pfam" id="PF08722">
    <property type="entry name" value="Tn7_TnsA-like_N"/>
    <property type="match status" value="1"/>
</dbReference>
<name>A0A6J5L0E5_9CAUD</name>
<keyword evidence="1" id="KW-0540">Nuclease</keyword>
<comment type="function">
    <text evidence="1">During phage morphogenesis, plays an essential role in the head-tail joining step. The associated nuclease activity is essential for morphogenesis, possibly by cleaving packaged DNA to enable the joining of heads to tails. Displays both exo- and endonuclease activity.</text>
</comment>
<dbReference type="InterPro" id="IPR014833">
    <property type="entry name" value="TnsA_N"/>
</dbReference>
<dbReference type="GO" id="GO:0004527">
    <property type="term" value="F:exonuclease activity"/>
    <property type="evidence" value="ECO:0007669"/>
    <property type="project" value="UniProtKB-UniRule"/>
</dbReference>
<feature type="active site" evidence="1">
    <location>
        <position position="20"/>
    </location>
</feature>
<evidence type="ECO:0000313" key="3">
    <source>
        <dbReference type="EMBL" id="CAB4125840.1"/>
    </source>
</evidence>
<dbReference type="EMBL" id="LR796187">
    <property type="protein sequence ID" value="CAB4125840.1"/>
    <property type="molecule type" value="Genomic_DNA"/>
</dbReference>
<evidence type="ECO:0000313" key="4">
    <source>
        <dbReference type="EMBL" id="CAB5209277.1"/>
    </source>
</evidence>
<reference evidence="3" key="1">
    <citation type="submission" date="2020-04" db="EMBL/GenBank/DDBJ databases">
        <authorList>
            <person name="Chiriac C."/>
            <person name="Salcher M."/>
            <person name="Ghai R."/>
            <person name="Kavagutti S V."/>
        </authorList>
    </citation>
    <scope>NUCLEOTIDE SEQUENCE</scope>
</reference>
<keyword evidence="1" id="KW-0378">Hydrolase</keyword>
<gene>
    <name evidence="4" type="ORF">UFOVP181_398</name>
    <name evidence="3" type="ORF">UFOVP57_241</name>
</gene>
<dbReference type="EMBL" id="LR798231">
    <property type="protein sequence ID" value="CAB5209277.1"/>
    <property type="molecule type" value="Genomic_DNA"/>
</dbReference>
<dbReference type="EC" id="3.1.-.-" evidence="1"/>
<organism evidence="3">
    <name type="scientific">uncultured Caudovirales phage</name>
    <dbReference type="NCBI Taxonomy" id="2100421"/>
    <lineage>
        <taxon>Viruses</taxon>
        <taxon>Duplodnaviria</taxon>
        <taxon>Heunggongvirae</taxon>
        <taxon>Uroviricota</taxon>
        <taxon>Caudoviricetes</taxon>
        <taxon>Peduoviridae</taxon>
        <taxon>Maltschvirus</taxon>
        <taxon>Maltschvirus maltsch</taxon>
    </lineage>
</organism>
<evidence type="ECO:0000256" key="1">
    <source>
        <dbReference type="HAMAP-Rule" id="MF_04160"/>
    </source>
</evidence>
<feature type="active site" evidence="1">
    <location>
        <position position="59"/>
    </location>
</feature>
<dbReference type="GO" id="GO:0004519">
    <property type="term" value="F:endonuclease activity"/>
    <property type="evidence" value="ECO:0007669"/>
    <property type="project" value="UniProtKB-UniRule"/>
</dbReference>
<comment type="similarity">
    <text evidence="1">Belongs to the Caudovirales head completion nuclease family.</text>
</comment>
<proteinExistence type="inferred from homology"/>
<evidence type="ECO:0000259" key="2">
    <source>
        <dbReference type="Pfam" id="PF08722"/>
    </source>
</evidence>
<keyword evidence="1" id="KW-0255">Endonuclease</keyword>
<sequence>MKHPQKYVGTKIPTYRSSWEWSFMNFCDTNESVSKWASEAIQIPYRDPLTGRQTVYVPDFFIQYVDKKGAQHVELIEIKPASQTLIERVGKNKYNQAQFIKNQAKWGAATLWCKQQGIKFRILNENDLFSQV</sequence>
<dbReference type="HAMAP" id="MF_04160">
    <property type="entry name" value="NUCL_HEAD_T4"/>
    <property type="match status" value="1"/>
</dbReference>
<accession>A0A6J5L0E5</accession>
<keyword evidence="1" id="KW-0269">Exonuclease</keyword>
<dbReference type="Gene3D" id="3.40.91.30">
    <property type="match status" value="1"/>
</dbReference>
<protein>
    <recommendedName>
        <fullName evidence="1">Head completion nuclease</fullName>
        <ecNumber evidence="1">3.1.-.-</ecNumber>
    </recommendedName>
</protein>
<feature type="domain" description="TnsA endonuclease N-terminal" evidence="2">
    <location>
        <begin position="30"/>
        <end position="125"/>
    </location>
</feature>